<evidence type="ECO:0000313" key="3">
    <source>
        <dbReference type="EMBL" id="CAD7428215.1"/>
    </source>
</evidence>
<keyword evidence="2" id="KW-1133">Transmembrane helix</keyword>
<dbReference type="GO" id="GO:0005783">
    <property type="term" value="C:endoplasmic reticulum"/>
    <property type="evidence" value="ECO:0007669"/>
    <property type="project" value="TreeGrafter"/>
</dbReference>
<feature type="region of interest" description="Disordered" evidence="1">
    <location>
        <begin position="1"/>
        <end position="39"/>
    </location>
</feature>
<reference evidence="3" key="1">
    <citation type="submission" date="2020-11" db="EMBL/GenBank/DDBJ databases">
        <authorList>
            <person name="Tran Van P."/>
        </authorList>
    </citation>
    <scope>NUCLEOTIDE SEQUENCE</scope>
</reference>
<feature type="transmembrane region" description="Helical" evidence="2">
    <location>
        <begin position="71"/>
        <end position="94"/>
    </location>
</feature>
<evidence type="ECO:0008006" key="4">
    <source>
        <dbReference type="Google" id="ProtNLM"/>
    </source>
</evidence>
<evidence type="ECO:0000256" key="1">
    <source>
        <dbReference type="SAM" id="MobiDB-lite"/>
    </source>
</evidence>
<accession>A0A7R9HMD3</accession>
<dbReference type="EMBL" id="OB793668">
    <property type="protein sequence ID" value="CAD7428215.1"/>
    <property type="molecule type" value="Genomic_DNA"/>
</dbReference>
<dbReference type="InterPro" id="IPR019144">
    <property type="entry name" value="Membralin"/>
</dbReference>
<dbReference type="GO" id="GO:1904294">
    <property type="term" value="P:positive regulation of ERAD pathway"/>
    <property type="evidence" value="ECO:0007669"/>
    <property type="project" value="TreeGrafter"/>
</dbReference>
<dbReference type="AlphaFoldDB" id="A0A7R9HMD3"/>
<feature type="compositionally biased region" description="Low complexity" evidence="1">
    <location>
        <begin position="19"/>
        <end position="39"/>
    </location>
</feature>
<keyword evidence="2" id="KW-0812">Transmembrane</keyword>
<sequence>MPRDNEAEAAAPDPGTADNAPGNNNTNNNNRARNNNNQNPLINVRDRLFHALFFKASLTYARTFPRPVRRVLEFVVLLKAIAAFFVLAYIHVVFSRTPTNCLEHIKDDWPRDGILRVEILRNGAEDYSIEKSYAKEEKLKHENVADLSSVMTEDGSNSDFEMEFGNSSLEAGHILTTELDTEVNTLGVTNITNRVNLPVASTVWDGSTPEPDQVRLLSHLMFSQHPLPQGPGIVAVPDAEEDIALNSNVTVQGDSILEEDKIIAPLKESVSEVEKLVRAVSVFSPVWPEDEYIVEYSLEYGFLRLSPGTRQRLNIPVKIVTLDPTKDVCFGDTFSRFILDEFLGYDDLLMASIKTLAEQEDNKGYLRYN</sequence>
<dbReference type="GO" id="GO:0034976">
    <property type="term" value="P:response to endoplasmic reticulum stress"/>
    <property type="evidence" value="ECO:0007669"/>
    <property type="project" value="TreeGrafter"/>
</dbReference>
<name>A0A7R9HMD3_9NEOP</name>
<organism evidence="3">
    <name type="scientific">Timema monikensis</name>
    <dbReference type="NCBI Taxonomy" id="170555"/>
    <lineage>
        <taxon>Eukaryota</taxon>
        <taxon>Metazoa</taxon>
        <taxon>Ecdysozoa</taxon>
        <taxon>Arthropoda</taxon>
        <taxon>Hexapoda</taxon>
        <taxon>Insecta</taxon>
        <taxon>Pterygota</taxon>
        <taxon>Neoptera</taxon>
        <taxon>Polyneoptera</taxon>
        <taxon>Phasmatodea</taxon>
        <taxon>Timematodea</taxon>
        <taxon>Timematoidea</taxon>
        <taxon>Timematidae</taxon>
        <taxon>Timema</taxon>
    </lineage>
</organism>
<evidence type="ECO:0000256" key="2">
    <source>
        <dbReference type="SAM" id="Phobius"/>
    </source>
</evidence>
<gene>
    <name evidence="3" type="ORF">TMSB3V08_LOCUS5027</name>
</gene>
<proteinExistence type="predicted"/>
<dbReference type="PANTHER" id="PTHR21650:SF4">
    <property type="entry name" value="MEMBRALIN"/>
    <property type="match status" value="1"/>
</dbReference>
<dbReference type="Pfam" id="PF09746">
    <property type="entry name" value="Membralin"/>
    <property type="match status" value="2"/>
</dbReference>
<dbReference type="PANTHER" id="PTHR21650">
    <property type="entry name" value="MEMBRALIN/KINETOCHORE PROTEIN NUF2"/>
    <property type="match status" value="1"/>
</dbReference>
<keyword evidence="2" id="KW-0472">Membrane</keyword>
<protein>
    <recommendedName>
        <fullName evidence="4">Membralin</fullName>
    </recommendedName>
</protein>